<feature type="domain" description="NAD(P)-binding" evidence="1">
    <location>
        <begin position="7"/>
        <end position="192"/>
    </location>
</feature>
<evidence type="ECO:0000313" key="2">
    <source>
        <dbReference type="EMBL" id="NEV62329.1"/>
    </source>
</evidence>
<dbReference type="Proteomes" id="UP000483379">
    <property type="component" value="Unassembled WGS sequence"/>
</dbReference>
<dbReference type="AlphaFoldDB" id="A0A6M0JYS4"/>
<protein>
    <submittedName>
        <fullName evidence="2">SDR family oxidoreductase</fullName>
    </submittedName>
</protein>
<name>A0A6M0JYS4_9GAMM</name>
<comment type="caution">
    <text evidence="2">The sequence shown here is derived from an EMBL/GenBank/DDBJ whole genome shotgun (WGS) entry which is preliminary data.</text>
</comment>
<dbReference type="Gene3D" id="3.40.50.720">
    <property type="entry name" value="NAD(P)-binding Rossmann-like Domain"/>
    <property type="match status" value="1"/>
</dbReference>
<reference evidence="2 3" key="1">
    <citation type="submission" date="2020-02" db="EMBL/GenBank/DDBJ databases">
        <title>Genome sequences of Thiorhodococcus mannitoliphagus and Thiorhodococcus minor, purple sulfur photosynthetic bacteria in the gammaproteobacterial family, Chromatiaceae.</title>
        <authorList>
            <person name="Aviles F.A."/>
            <person name="Meyer T.E."/>
            <person name="Kyndt J.A."/>
        </authorList>
    </citation>
    <scope>NUCLEOTIDE SEQUENCE [LARGE SCALE GENOMIC DNA]</scope>
    <source>
        <strain evidence="2 3">DSM 11518</strain>
    </source>
</reference>
<dbReference type="EMBL" id="JAAIJQ010000026">
    <property type="protein sequence ID" value="NEV62329.1"/>
    <property type="molecule type" value="Genomic_DNA"/>
</dbReference>
<dbReference type="InterPro" id="IPR016040">
    <property type="entry name" value="NAD(P)-bd_dom"/>
</dbReference>
<sequence length="203" mass="21473">MHIALFGATGGTGRQVLAQALEQGHRVTALARDPSKLAPRSGLMTLGGDVLDPAAVARCVEGADAVICVLGSHGRQTPIEARGTERILAAMQDADVRRLVVVSSLGVGDSRAQIAWPLRLVMDLMLKRILAAKAEQEQLVMASGLDWVIVRPGGLTDGPRTGAYRFGVDPALKSGRIARADVAELVLRQLTDDTFLHQAPAVT</sequence>
<dbReference type="CDD" id="cd05244">
    <property type="entry name" value="BVR-B_like_SDR_a"/>
    <property type="match status" value="1"/>
</dbReference>
<evidence type="ECO:0000313" key="3">
    <source>
        <dbReference type="Proteomes" id="UP000483379"/>
    </source>
</evidence>
<proteinExistence type="predicted"/>
<evidence type="ECO:0000259" key="1">
    <source>
        <dbReference type="Pfam" id="PF13460"/>
    </source>
</evidence>
<keyword evidence="3" id="KW-1185">Reference proteome</keyword>
<dbReference type="Pfam" id="PF13460">
    <property type="entry name" value="NAD_binding_10"/>
    <property type="match status" value="1"/>
</dbReference>
<accession>A0A6M0JYS4</accession>
<gene>
    <name evidence="2" type="ORF">G3446_10575</name>
</gene>
<organism evidence="2 3">
    <name type="scientific">Thiorhodococcus minor</name>
    <dbReference type="NCBI Taxonomy" id="57489"/>
    <lineage>
        <taxon>Bacteria</taxon>
        <taxon>Pseudomonadati</taxon>
        <taxon>Pseudomonadota</taxon>
        <taxon>Gammaproteobacteria</taxon>
        <taxon>Chromatiales</taxon>
        <taxon>Chromatiaceae</taxon>
        <taxon>Thiorhodococcus</taxon>
    </lineage>
</organism>
<dbReference type="PANTHER" id="PTHR15020:SF50">
    <property type="entry name" value="UPF0659 PROTEIN YMR090W"/>
    <property type="match status" value="1"/>
</dbReference>
<dbReference type="RefSeq" id="WP_164452802.1">
    <property type="nucleotide sequence ID" value="NZ_JAAIJQ010000026.1"/>
</dbReference>
<dbReference type="InterPro" id="IPR036291">
    <property type="entry name" value="NAD(P)-bd_dom_sf"/>
</dbReference>
<dbReference type="PANTHER" id="PTHR15020">
    <property type="entry name" value="FLAVIN REDUCTASE-RELATED"/>
    <property type="match status" value="1"/>
</dbReference>
<dbReference type="SUPFAM" id="SSF51735">
    <property type="entry name" value="NAD(P)-binding Rossmann-fold domains"/>
    <property type="match status" value="1"/>
</dbReference>